<evidence type="ECO:0000313" key="2">
    <source>
        <dbReference type="Proteomes" id="UP000789920"/>
    </source>
</evidence>
<keyword evidence="2" id="KW-1185">Reference proteome</keyword>
<name>A0ACA9QRU1_9GLOM</name>
<comment type="caution">
    <text evidence="1">The sequence shown here is derived from an EMBL/GenBank/DDBJ whole genome shotgun (WGS) entry which is preliminary data.</text>
</comment>
<feature type="non-terminal residue" evidence="1">
    <location>
        <position position="1"/>
    </location>
</feature>
<sequence length="72" mass="8391">KTAPKVCYFCDQEGHIKKECSQFKDKTTQEVESLPENEEKEELKEEAMSIETPDEQEIKDISYSTDDEIEDT</sequence>
<dbReference type="Proteomes" id="UP000789920">
    <property type="component" value="Unassembled WGS sequence"/>
</dbReference>
<accession>A0ACA9QRU1</accession>
<proteinExistence type="predicted"/>
<evidence type="ECO:0000313" key="1">
    <source>
        <dbReference type="EMBL" id="CAG8764051.1"/>
    </source>
</evidence>
<gene>
    <name evidence="1" type="ORF">RPERSI_LOCUS15580</name>
</gene>
<organism evidence="1 2">
    <name type="scientific">Racocetra persica</name>
    <dbReference type="NCBI Taxonomy" id="160502"/>
    <lineage>
        <taxon>Eukaryota</taxon>
        <taxon>Fungi</taxon>
        <taxon>Fungi incertae sedis</taxon>
        <taxon>Mucoromycota</taxon>
        <taxon>Glomeromycotina</taxon>
        <taxon>Glomeromycetes</taxon>
        <taxon>Diversisporales</taxon>
        <taxon>Gigasporaceae</taxon>
        <taxon>Racocetra</taxon>
    </lineage>
</organism>
<reference evidence="1" key="1">
    <citation type="submission" date="2021-06" db="EMBL/GenBank/DDBJ databases">
        <authorList>
            <person name="Kallberg Y."/>
            <person name="Tangrot J."/>
            <person name="Rosling A."/>
        </authorList>
    </citation>
    <scope>NUCLEOTIDE SEQUENCE</scope>
    <source>
        <strain evidence="1">MA461A</strain>
    </source>
</reference>
<dbReference type="EMBL" id="CAJVQC010037513">
    <property type="protein sequence ID" value="CAG8764051.1"/>
    <property type="molecule type" value="Genomic_DNA"/>
</dbReference>
<protein>
    <submittedName>
        <fullName evidence="1">35528_t:CDS:1</fullName>
    </submittedName>
</protein>